<dbReference type="GO" id="GO:0005737">
    <property type="term" value="C:cytoplasm"/>
    <property type="evidence" value="ECO:0007669"/>
    <property type="project" value="TreeGrafter"/>
</dbReference>
<proteinExistence type="predicted"/>
<feature type="domain" description="Calcineurin-like phosphoesterase" evidence="2">
    <location>
        <begin position="447"/>
        <end position="558"/>
    </location>
</feature>
<dbReference type="GO" id="GO:0004721">
    <property type="term" value="F:phosphoprotein phosphatase activity"/>
    <property type="evidence" value="ECO:0007669"/>
    <property type="project" value="TreeGrafter"/>
</dbReference>
<accession>A0A6A4I6W9</accession>
<dbReference type="OrthoDB" id="783096at2759"/>
<keyword evidence="1" id="KW-1133">Transmembrane helix</keyword>
<dbReference type="AlphaFoldDB" id="A0A6A4I6W9"/>
<dbReference type="PANTHER" id="PTHR32440:SF0">
    <property type="entry name" value="PHOSPHATASE DCR2-RELATED"/>
    <property type="match status" value="1"/>
</dbReference>
<feature type="transmembrane region" description="Helical" evidence="1">
    <location>
        <begin position="165"/>
        <end position="185"/>
    </location>
</feature>
<sequence>MEGASDSAGCKADERLYVPADEYIPSSSIHRSSSGVLPYSAESLQDCDMLPLGIVSLSSMWAASEESGSSQELRRAIDEREAGWAMEGFLEPLTPNDQPSSYVVSGRPELDAWMTFGQSWKFHRHPTLASAGKPTRRPSASQAGLEAALIMSFIFRFFRYLRSMCAPITAVIGFSCLLTFIFILYQPTPGPGIKQRLGWQSWESISIASEVGTASNATTSPSQAGDSSKVDLPEGVDWWNVSGISGLGQDNIDTTSFPLDVWSPLLPHDTGLSEIAVTHCFMDPHIAGDICSPSTTTEKDAIRGPWVRVDRNLNLEAYSTAALAGLTSISLTRYDYSRLKKNPFLLKIGRKQKPPYVSGVYHATPLFLWYHVGKTASDMTADDKSKIITEMDVLYGDDIPWWGFEKLEPATMARVEGRIDGAWITTRKGVKPVPKAPPLHFSRDGRFKILQIADLHYAVSVGRCQDIRPGTTLDKMCSDNLTSTLLGRMLDVEKPDLVVFTGDQLNGQGSSWDPKSVLAKFAKEVWGRGIPWAAIFGEHDSEVGLKREDQITLMENMPYSLAQRGPKDIHGVGNYVLKVRSADPSMTHLLTLYFLDSGWYTEGFFSFFGWFQPTKYDWLRQNQIDWFLQESASIDMIERPFTPDGAKDLGSIWARQTDQLTPQTRRLAKPNAMMFFHMPLPEAYSAADRNPDTKRPLDVGLSGLEQNGNAEGNDGFFTKALLNATESNHVNAAAGSGNGPKQEVKVVANGHCHLTENCRRVKGVWMCFGGGGSYSGYGRVGFDRRFRVYEISDYGERIRTWKRLEGTEAEPEGRVADDLVLYPQKF</sequence>
<gene>
    <name evidence="3" type="ORF">BT96DRAFT_934267</name>
</gene>
<dbReference type="Gene3D" id="3.60.21.10">
    <property type="match status" value="1"/>
</dbReference>
<evidence type="ECO:0000256" key="1">
    <source>
        <dbReference type="SAM" id="Phobius"/>
    </source>
</evidence>
<reference evidence="3" key="1">
    <citation type="journal article" date="2019" name="Environ. Microbiol.">
        <title>Fungal ecological strategies reflected in gene transcription - a case study of two litter decomposers.</title>
        <authorList>
            <person name="Barbi F."/>
            <person name="Kohler A."/>
            <person name="Barry K."/>
            <person name="Baskaran P."/>
            <person name="Daum C."/>
            <person name="Fauchery L."/>
            <person name="Ihrmark K."/>
            <person name="Kuo A."/>
            <person name="LaButti K."/>
            <person name="Lipzen A."/>
            <person name="Morin E."/>
            <person name="Grigoriev I.V."/>
            <person name="Henrissat B."/>
            <person name="Lindahl B."/>
            <person name="Martin F."/>
        </authorList>
    </citation>
    <scope>NUCLEOTIDE SEQUENCE</scope>
    <source>
        <strain evidence="3">JB14</strain>
    </source>
</reference>
<dbReference type="Pfam" id="PF00149">
    <property type="entry name" value="Metallophos"/>
    <property type="match status" value="1"/>
</dbReference>
<dbReference type="Proteomes" id="UP000799118">
    <property type="component" value="Unassembled WGS sequence"/>
</dbReference>
<keyword evidence="4" id="KW-1185">Reference proteome</keyword>
<keyword evidence="1" id="KW-0472">Membrane</keyword>
<evidence type="ECO:0000259" key="2">
    <source>
        <dbReference type="Pfam" id="PF00149"/>
    </source>
</evidence>
<organism evidence="3 4">
    <name type="scientific">Gymnopus androsaceus JB14</name>
    <dbReference type="NCBI Taxonomy" id="1447944"/>
    <lineage>
        <taxon>Eukaryota</taxon>
        <taxon>Fungi</taxon>
        <taxon>Dikarya</taxon>
        <taxon>Basidiomycota</taxon>
        <taxon>Agaricomycotina</taxon>
        <taxon>Agaricomycetes</taxon>
        <taxon>Agaricomycetidae</taxon>
        <taxon>Agaricales</taxon>
        <taxon>Marasmiineae</taxon>
        <taxon>Omphalotaceae</taxon>
        <taxon>Gymnopus</taxon>
    </lineage>
</organism>
<dbReference type="InterPro" id="IPR029052">
    <property type="entry name" value="Metallo-depent_PP-like"/>
</dbReference>
<keyword evidence="1" id="KW-0812">Transmembrane</keyword>
<name>A0A6A4I6W9_9AGAR</name>
<dbReference type="InterPro" id="IPR004843">
    <property type="entry name" value="Calcineurin-like_PHP"/>
</dbReference>
<evidence type="ECO:0000313" key="3">
    <source>
        <dbReference type="EMBL" id="KAE9406251.1"/>
    </source>
</evidence>
<dbReference type="PANTHER" id="PTHR32440">
    <property type="entry name" value="PHOSPHATASE DCR2-RELATED-RELATED"/>
    <property type="match status" value="1"/>
</dbReference>
<protein>
    <submittedName>
        <fullName evidence="3">Metallo-dependent phosphatase</fullName>
    </submittedName>
</protein>
<dbReference type="EMBL" id="ML769403">
    <property type="protein sequence ID" value="KAE9406251.1"/>
    <property type="molecule type" value="Genomic_DNA"/>
</dbReference>
<evidence type="ECO:0000313" key="4">
    <source>
        <dbReference type="Proteomes" id="UP000799118"/>
    </source>
</evidence>
<dbReference type="SUPFAM" id="SSF56300">
    <property type="entry name" value="Metallo-dependent phosphatases"/>
    <property type="match status" value="1"/>
</dbReference>